<reference evidence="1 2" key="1">
    <citation type="journal article" date="2018" name="Sci. Rep.">
        <title>Genomic signatures of local adaptation to the degree of environmental predictability in rotifers.</title>
        <authorList>
            <person name="Franch-Gras L."/>
            <person name="Hahn C."/>
            <person name="Garcia-Roger E.M."/>
            <person name="Carmona M.J."/>
            <person name="Serra M."/>
            <person name="Gomez A."/>
        </authorList>
    </citation>
    <scope>NUCLEOTIDE SEQUENCE [LARGE SCALE GENOMIC DNA]</scope>
    <source>
        <strain evidence="1">HYR1</strain>
    </source>
</reference>
<dbReference type="AlphaFoldDB" id="A0A3M7SMG5"/>
<proteinExistence type="predicted"/>
<keyword evidence="2" id="KW-1185">Reference proteome</keyword>
<organism evidence="1 2">
    <name type="scientific">Brachionus plicatilis</name>
    <name type="common">Marine rotifer</name>
    <name type="synonym">Brachionus muelleri</name>
    <dbReference type="NCBI Taxonomy" id="10195"/>
    <lineage>
        <taxon>Eukaryota</taxon>
        <taxon>Metazoa</taxon>
        <taxon>Spiralia</taxon>
        <taxon>Gnathifera</taxon>
        <taxon>Rotifera</taxon>
        <taxon>Eurotatoria</taxon>
        <taxon>Monogononta</taxon>
        <taxon>Pseudotrocha</taxon>
        <taxon>Ploima</taxon>
        <taxon>Brachionidae</taxon>
        <taxon>Brachionus</taxon>
    </lineage>
</organism>
<dbReference type="Proteomes" id="UP000276133">
    <property type="component" value="Unassembled WGS sequence"/>
</dbReference>
<evidence type="ECO:0000313" key="2">
    <source>
        <dbReference type="Proteomes" id="UP000276133"/>
    </source>
</evidence>
<sequence length="198" mass="22887">MIPTILRTGGLKKNLKSHLNTKDELTDSFCFLFLHKNYSGVTISLCFYTHSTKALLGLNPVILEIKLPKTHHYTVKFTNETLTYTIMTPNIHQACRKNYKSHKKIIKIVIEKEGEWSNHFIESVKNIAINFLDLKTEKKLRYIHLPTKLGSLFCEKKGIKVKKKQHLKSENEKKNIQIGVFLGEKRSSDKSNNKFAIT</sequence>
<accession>A0A3M7SMG5</accession>
<protein>
    <submittedName>
        <fullName evidence="1">Uncharacterized protein</fullName>
    </submittedName>
</protein>
<evidence type="ECO:0000313" key="1">
    <source>
        <dbReference type="EMBL" id="RNA36902.1"/>
    </source>
</evidence>
<dbReference type="EMBL" id="REGN01001113">
    <property type="protein sequence ID" value="RNA36902.1"/>
    <property type="molecule type" value="Genomic_DNA"/>
</dbReference>
<comment type="caution">
    <text evidence="1">The sequence shown here is derived from an EMBL/GenBank/DDBJ whole genome shotgun (WGS) entry which is preliminary data.</text>
</comment>
<name>A0A3M7SMG5_BRAPC</name>
<gene>
    <name evidence="1" type="ORF">BpHYR1_033591</name>
</gene>